<keyword evidence="1" id="KW-0812">Transmembrane</keyword>
<proteinExistence type="predicted"/>
<keyword evidence="1" id="KW-0472">Membrane</keyword>
<gene>
    <name evidence="2" type="ORF">Megvenef_01654</name>
</gene>
<dbReference type="EMBL" id="JARJFB010000208">
    <property type="protein sequence ID" value="MEA0971670.1"/>
    <property type="molecule type" value="Genomic_DNA"/>
</dbReference>
<evidence type="ECO:0000313" key="3">
    <source>
        <dbReference type="Proteomes" id="UP001291687"/>
    </source>
</evidence>
<accession>A0ABU5NES9</accession>
<evidence type="ECO:0000256" key="1">
    <source>
        <dbReference type="SAM" id="Phobius"/>
    </source>
</evidence>
<reference evidence="2 3" key="1">
    <citation type="submission" date="2023-03" db="EMBL/GenBank/DDBJ databases">
        <title>Host association and intracellularity evolved multiple times independently in the Rickettsiales.</title>
        <authorList>
            <person name="Castelli M."/>
            <person name="Nardi T."/>
            <person name="Gammuto L."/>
            <person name="Bellinzona G."/>
            <person name="Sabaneyeva E."/>
            <person name="Potekhin A."/>
            <person name="Serra V."/>
            <person name="Petroni G."/>
            <person name="Sassera D."/>
        </authorList>
    </citation>
    <scope>NUCLEOTIDE SEQUENCE [LARGE SCALE GENOMIC DNA]</scope>
    <source>
        <strain evidence="2 3">Sr 2-6</strain>
    </source>
</reference>
<feature type="transmembrane region" description="Helical" evidence="1">
    <location>
        <begin position="12"/>
        <end position="30"/>
    </location>
</feature>
<dbReference type="Proteomes" id="UP001291687">
    <property type="component" value="Unassembled WGS sequence"/>
</dbReference>
<comment type="caution">
    <text evidence="2">The sequence shown here is derived from an EMBL/GenBank/DDBJ whole genome shotgun (WGS) entry which is preliminary data.</text>
</comment>
<keyword evidence="3" id="KW-1185">Reference proteome</keyword>
<name>A0ABU5NES9_9RICK</name>
<protein>
    <submittedName>
        <fullName evidence="2">Uncharacterized protein</fullName>
    </submittedName>
</protein>
<dbReference type="RefSeq" id="WP_322777583.1">
    <property type="nucleotide sequence ID" value="NZ_JARJFB010000208.1"/>
</dbReference>
<evidence type="ECO:0000313" key="2">
    <source>
        <dbReference type="EMBL" id="MEA0971670.1"/>
    </source>
</evidence>
<keyword evidence="1" id="KW-1133">Transmembrane helix</keyword>
<sequence length="101" mass="11467">MTNFIKNFLKKHGYYLLLLAPPIVFIFFYFPTSLAYHADRINIGLKQLSLASQEIKKDISDCRNNILLDNSQTQIDIDTLNQIAVKATKCGFLSPLTSITN</sequence>
<organism evidence="2 3">
    <name type="scientific">Candidatus Megaera venefica</name>
    <dbReference type="NCBI Taxonomy" id="2055910"/>
    <lineage>
        <taxon>Bacteria</taxon>
        <taxon>Pseudomonadati</taxon>
        <taxon>Pseudomonadota</taxon>
        <taxon>Alphaproteobacteria</taxon>
        <taxon>Rickettsiales</taxon>
        <taxon>Rickettsiaceae</taxon>
        <taxon>Candidatus Megaera</taxon>
    </lineage>
</organism>